<keyword evidence="3" id="KW-1185">Reference proteome</keyword>
<organism evidence="2 3">
    <name type="scientific">Marmota monax</name>
    <name type="common">Woodchuck</name>
    <dbReference type="NCBI Taxonomy" id="9995"/>
    <lineage>
        <taxon>Eukaryota</taxon>
        <taxon>Metazoa</taxon>
        <taxon>Chordata</taxon>
        <taxon>Craniata</taxon>
        <taxon>Vertebrata</taxon>
        <taxon>Euteleostomi</taxon>
        <taxon>Mammalia</taxon>
        <taxon>Eutheria</taxon>
        <taxon>Euarchontoglires</taxon>
        <taxon>Glires</taxon>
        <taxon>Rodentia</taxon>
        <taxon>Sciuromorpha</taxon>
        <taxon>Sciuridae</taxon>
        <taxon>Xerinae</taxon>
        <taxon>Marmotini</taxon>
        <taxon>Marmota</taxon>
    </lineage>
</organism>
<protein>
    <submittedName>
        <fullName evidence="2">Uncharacterized protein</fullName>
    </submittedName>
</protein>
<feature type="non-terminal residue" evidence="2">
    <location>
        <position position="1"/>
    </location>
</feature>
<name>A0A5E4CG45_MARMO</name>
<feature type="non-terminal residue" evidence="2">
    <location>
        <position position="58"/>
    </location>
</feature>
<comment type="caution">
    <text evidence="2">The sequence shown here is derived from an EMBL/GenBank/DDBJ whole genome shotgun (WGS) entry which is preliminary data.</text>
</comment>
<accession>A0A5E4CG45</accession>
<reference evidence="2" key="1">
    <citation type="submission" date="2019-04" db="EMBL/GenBank/DDBJ databases">
        <authorList>
            <person name="Alioto T."/>
            <person name="Alioto T."/>
        </authorList>
    </citation>
    <scope>NUCLEOTIDE SEQUENCE [LARGE SCALE GENOMIC DNA]</scope>
</reference>
<feature type="region of interest" description="Disordered" evidence="1">
    <location>
        <begin position="1"/>
        <end position="58"/>
    </location>
</feature>
<dbReference type="EMBL" id="CABDUW010001353">
    <property type="protein sequence ID" value="VTJ80838.1"/>
    <property type="molecule type" value="Genomic_DNA"/>
</dbReference>
<gene>
    <name evidence="2" type="ORF">MONAX_5E002224</name>
</gene>
<dbReference type="Proteomes" id="UP000335636">
    <property type="component" value="Unassembled WGS sequence"/>
</dbReference>
<dbReference type="AlphaFoldDB" id="A0A5E4CG45"/>
<evidence type="ECO:0000256" key="1">
    <source>
        <dbReference type="SAM" id="MobiDB-lite"/>
    </source>
</evidence>
<evidence type="ECO:0000313" key="3">
    <source>
        <dbReference type="Proteomes" id="UP000335636"/>
    </source>
</evidence>
<sequence>SLLMKPPPTQAGEPPVGREAGGPGNAEEPAVSSRSGHQSRRRLQEGHLQEDAANNDIQ</sequence>
<proteinExistence type="predicted"/>
<evidence type="ECO:0000313" key="2">
    <source>
        <dbReference type="EMBL" id="VTJ80838.1"/>
    </source>
</evidence>